<name>A0ACC2D709_DIPCM</name>
<protein>
    <submittedName>
        <fullName evidence="1">Uncharacterized protein</fullName>
    </submittedName>
</protein>
<comment type="caution">
    <text evidence="1">The sequence shown here is derived from an EMBL/GenBank/DDBJ whole genome shotgun (WGS) entry which is preliminary data.</text>
</comment>
<dbReference type="EMBL" id="CM055098">
    <property type="protein sequence ID" value="KAJ7550047.1"/>
    <property type="molecule type" value="Genomic_DNA"/>
</dbReference>
<evidence type="ECO:0000313" key="2">
    <source>
        <dbReference type="Proteomes" id="UP001162992"/>
    </source>
</evidence>
<organism evidence="1 2">
    <name type="scientific">Diphasiastrum complanatum</name>
    <name type="common">Issler's clubmoss</name>
    <name type="synonym">Lycopodium complanatum</name>
    <dbReference type="NCBI Taxonomy" id="34168"/>
    <lineage>
        <taxon>Eukaryota</taxon>
        <taxon>Viridiplantae</taxon>
        <taxon>Streptophyta</taxon>
        <taxon>Embryophyta</taxon>
        <taxon>Tracheophyta</taxon>
        <taxon>Lycopodiopsida</taxon>
        <taxon>Lycopodiales</taxon>
        <taxon>Lycopodiaceae</taxon>
        <taxon>Lycopodioideae</taxon>
        <taxon>Diphasiastrum</taxon>
    </lineage>
</organism>
<accession>A0ACC2D709</accession>
<dbReference type="Proteomes" id="UP001162992">
    <property type="component" value="Chromosome 7"/>
</dbReference>
<sequence length="114" mass="13083">MKSSDIDKDSKATSLSDQTSIFSQERLNLDSLQTELSLDQSTISEQSKSKRLIFSFIVWFMRRACIDGCNYKCIKTMQGLAGRIFSLYLYQASLYSSTDRTLKITPYNALLKRK</sequence>
<proteinExistence type="predicted"/>
<reference evidence="2" key="1">
    <citation type="journal article" date="2024" name="Proc. Natl. Acad. Sci. U.S.A.">
        <title>Extraordinary preservation of gene collinearity over three hundred million years revealed in homosporous lycophytes.</title>
        <authorList>
            <person name="Li C."/>
            <person name="Wickell D."/>
            <person name="Kuo L.Y."/>
            <person name="Chen X."/>
            <person name="Nie B."/>
            <person name="Liao X."/>
            <person name="Peng D."/>
            <person name="Ji J."/>
            <person name="Jenkins J."/>
            <person name="Williams M."/>
            <person name="Shu S."/>
            <person name="Plott C."/>
            <person name="Barry K."/>
            <person name="Rajasekar S."/>
            <person name="Grimwood J."/>
            <person name="Han X."/>
            <person name="Sun S."/>
            <person name="Hou Z."/>
            <person name="He W."/>
            <person name="Dai G."/>
            <person name="Sun C."/>
            <person name="Schmutz J."/>
            <person name="Leebens-Mack J.H."/>
            <person name="Li F.W."/>
            <person name="Wang L."/>
        </authorList>
    </citation>
    <scope>NUCLEOTIDE SEQUENCE [LARGE SCALE GENOMIC DNA]</scope>
    <source>
        <strain evidence="2">cv. PW_Plant_1</strain>
    </source>
</reference>
<gene>
    <name evidence="1" type="ORF">O6H91_07G080500</name>
</gene>
<keyword evidence="2" id="KW-1185">Reference proteome</keyword>
<evidence type="ECO:0000313" key="1">
    <source>
        <dbReference type="EMBL" id="KAJ7550047.1"/>
    </source>
</evidence>